<evidence type="ECO:0000313" key="3">
    <source>
        <dbReference type="EMBL" id="MBK0371073.1"/>
    </source>
</evidence>
<proteinExistence type="predicted"/>
<accession>A0A934UKZ0</accession>
<evidence type="ECO:0000313" key="4">
    <source>
        <dbReference type="Proteomes" id="UP000609172"/>
    </source>
</evidence>
<evidence type="ECO:0000259" key="2">
    <source>
        <dbReference type="Pfam" id="PF14129"/>
    </source>
</evidence>
<reference evidence="3" key="1">
    <citation type="submission" date="2020-12" db="EMBL/GenBank/DDBJ databases">
        <title>Bacterial novel species Flavobacterium sp. SE-1-e isolated from soil.</title>
        <authorList>
            <person name="Jung H.-Y."/>
        </authorList>
    </citation>
    <scope>NUCLEOTIDE SEQUENCE</scope>
    <source>
        <strain evidence="3">SE-1-e</strain>
    </source>
</reference>
<dbReference type="InterPro" id="IPR025381">
    <property type="entry name" value="DUF4296"/>
</dbReference>
<name>A0A934UKZ0_9FLAO</name>
<organism evidence="3 4">
    <name type="scientific">Flavobacterium agrisoli</name>
    <dbReference type="NCBI Taxonomy" id="2793066"/>
    <lineage>
        <taxon>Bacteria</taxon>
        <taxon>Pseudomonadati</taxon>
        <taxon>Bacteroidota</taxon>
        <taxon>Flavobacteriia</taxon>
        <taxon>Flavobacteriales</taxon>
        <taxon>Flavobacteriaceae</taxon>
        <taxon>Flavobacterium</taxon>
    </lineage>
</organism>
<protein>
    <submittedName>
        <fullName evidence="3">DUF4296 domain-containing protein</fullName>
    </submittedName>
</protein>
<evidence type="ECO:0000256" key="1">
    <source>
        <dbReference type="SAM" id="MobiDB-lite"/>
    </source>
</evidence>
<comment type="caution">
    <text evidence="3">The sequence shown here is derived from an EMBL/GenBank/DDBJ whole genome shotgun (WGS) entry which is preliminary data.</text>
</comment>
<keyword evidence="4" id="KW-1185">Reference proteome</keyword>
<feature type="domain" description="DUF4296" evidence="2">
    <location>
        <begin position="5"/>
        <end position="86"/>
    </location>
</feature>
<dbReference type="EMBL" id="JAEHFV010000008">
    <property type="protein sequence ID" value="MBK0371073.1"/>
    <property type="molecule type" value="Genomic_DNA"/>
</dbReference>
<sequence length="142" mass="16622">MVSKPDKLIDKETMTNILYDMALLEAIKYQYPFVVDSNEVNAPKYIYKKYKIDSLQFAQNNLYYASHFNEYKEMFAEIESRIKEQDSVLTKKISKKNKSNPKTTSEPTTEKVTESVIIPKKVDVDSVKRSIRQNREKLPSIE</sequence>
<feature type="region of interest" description="Disordered" evidence="1">
    <location>
        <begin position="89"/>
        <end position="113"/>
    </location>
</feature>
<dbReference type="AlphaFoldDB" id="A0A934UKZ0"/>
<dbReference type="Proteomes" id="UP000609172">
    <property type="component" value="Unassembled WGS sequence"/>
</dbReference>
<gene>
    <name evidence="3" type="ORF">I5M07_14655</name>
</gene>
<dbReference type="Pfam" id="PF14129">
    <property type="entry name" value="DUF4296"/>
    <property type="match status" value="1"/>
</dbReference>